<evidence type="ECO:0000259" key="4">
    <source>
        <dbReference type="SMART" id="SM00764"/>
    </source>
</evidence>
<dbReference type="InterPro" id="IPR016181">
    <property type="entry name" value="Acyl_CoA_acyltransferase"/>
</dbReference>
<dbReference type="Gene3D" id="3.40.50.620">
    <property type="entry name" value="HUPs"/>
    <property type="match status" value="1"/>
</dbReference>
<dbReference type="NCBIfam" id="TIGR00125">
    <property type="entry name" value="cyt_tran_rel"/>
    <property type="match status" value="1"/>
</dbReference>
<organism evidence="5 6">
    <name type="scientific">Proteiniclasticum sediminis</name>
    <dbReference type="NCBI Taxonomy" id="2804028"/>
    <lineage>
        <taxon>Bacteria</taxon>
        <taxon>Bacillati</taxon>
        <taxon>Bacillota</taxon>
        <taxon>Clostridia</taxon>
        <taxon>Eubacteriales</taxon>
        <taxon>Clostridiaceae</taxon>
        <taxon>Proteiniclasticum</taxon>
    </lineage>
</organism>
<dbReference type="PANTHER" id="PTHR40599:SF1">
    <property type="entry name" value="[CITRATE [PRO-3S]-LYASE] LIGASE"/>
    <property type="match status" value="1"/>
</dbReference>
<dbReference type="InterPro" id="IPR013166">
    <property type="entry name" value="Citrate_lyase_ligase_C"/>
</dbReference>
<keyword evidence="3 5" id="KW-0436">Ligase</keyword>
<feature type="domain" description="Citrate lyase ligase C-terminal" evidence="4">
    <location>
        <begin position="146"/>
        <end position="326"/>
    </location>
</feature>
<dbReference type="GO" id="GO:0005524">
    <property type="term" value="F:ATP binding"/>
    <property type="evidence" value="ECO:0007669"/>
    <property type="project" value="UniProtKB-UniRule"/>
</dbReference>
<dbReference type="InterPro" id="IPR014729">
    <property type="entry name" value="Rossmann-like_a/b/a_fold"/>
</dbReference>
<proteinExistence type="predicted"/>
<dbReference type="SUPFAM" id="SSF52374">
    <property type="entry name" value="Nucleotidylyl transferase"/>
    <property type="match status" value="1"/>
</dbReference>
<sequence>MELSIRRLWVKKIDKDRKRWEEILQQAGIRTEELVDYTVGVFDGDTLAATGSRYRNVLKCIAVCKSYTGGEAVSLLVSHLMSEVFDEGHLSCYVYTKPSSADSFRYLGFQEIERVGDQLVFMEKALHGFPEFLRNLAKEKVPGEKVAGIVMNANPFTKGHLHLVEKAARENDILHVFVLSEDLSDFPAKVRMELVKKGTAHLPQVRIHETGDYMVSAKTFPSYFLKEDADITEVQATLDAKIFKDHIAPALGITRRYVGEEPLSFATNIYNGALKKVFGEDLEIIIIPRKESGGNVISASRVRQYLKEGRIPELKDLVPPTTFEFLVSPEGEPIIEKIKNKE</sequence>
<dbReference type="InterPro" id="IPR004821">
    <property type="entry name" value="Cyt_trans-like"/>
</dbReference>
<name>A0A941HSP5_9CLOT</name>
<gene>
    <name evidence="5" type="primary">citC</name>
    <name evidence="5" type="ORF">KCG48_14160</name>
</gene>
<accession>A0A941HSP5</accession>
<comment type="catalytic activity">
    <reaction evidence="3">
        <text>holo-[citrate lyase ACP] + acetate + ATP = acetyl-[citrate lyase ACP] + AMP + diphosphate</text>
        <dbReference type="Rhea" id="RHEA:23788"/>
        <dbReference type="Rhea" id="RHEA-COMP:10158"/>
        <dbReference type="Rhea" id="RHEA-COMP:13710"/>
        <dbReference type="ChEBI" id="CHEBI:30089"/>
        <dbReference type="ChEBI" id="CHEBI:30616"/>
        <dbReference type="ChEBI" id="CHEBI:33019"/>
        <dbReference type="ChEBI" id="CHEBI:82683"/>
        <dbReference type="ChEBI" id="CHEBI:137976"/>
        <dbReference type="ChEBI" id="CHEBI:456215"/>
        <dbReference type="EC" id="6.2.1.22"/>
    </reaction>
</comment>
<dbReference type="EMBL" id="JAGSCS010000037">
    <property type="protein sequence ID" value="MBR0577452.1"/>
    <property type="molecule type" value="Genomic_DNA"/>
</dbReference>
<dbReference type="InterPro" id="IPR005216">
    <property type="entry name" value="Citrate_lyase_ligase"/>
</dbReference>
<dbReference type="PIRSF" id="PIRSF005751">
    <property type="entry name" value="Acet_citr_lig"/>
    <property type="match status" value="1"/>
</dbReference>
<keyword evidence="1 3" id="KW-0547">Nucleotide-binding</keyword>
<dbReference type="Proteomes" id="UP000675379">
    <property type="component" value="Unassembled WGS sequence"/>
</dbReference>
<evidence type="ECO:0000313" key="5">
    <source>
        <dbReference type="EMBL" id="MBR0577452.1"/>
    </source>
</evidence>
<comment type="function">
    <text evidence="3">Acetylation of prosthetic group (2-(5''-phosphoribosyl)-3'-dephosphocoenzyme-A) of the gamma subunit of citrate lyase.</text>
</comment>
<dbReference type="SUPFAM" id="SSF55729">
    <property type="entry name" value="Acyl-CoA N-acyltransferases (Nat)"/>
    <property type="match status" value="1"/>
</dbReference>
<reference evidence="5" key="1">
    <citation type="submission" date="2021-04" db="EMBL/GenBank/DDBJ databases">
        <title>Proteiniclasticum sedimins sp. nov., an obligate anaerobic bacterium isolated from anaerobic sludge.</title>
        <authorList>
            <person name="Liu J."/>
        </authorList>
    </citation>
    <scope>NUCLEOTIDE SEQUENCE</scope>
    <source>
        <strain evidence="5">BAD-10</strain>
    </source>
</reference>
<evidence type="ECO:0000256" key="1">
    <source>
        <dbReference type="ARBA" id="ARBA00022741"/>
    </source>
</evidence>
<protein>
    <recommendedName>
        <fullName evidence="3">[Citrate [pro-3S]-lyase] ligase</fullName>
        <ecNumber evidence="3">6.2.1.22</ecNumber>
    </recommendedName>
</protein>
<dbReference type="PANTHER" id="PTHR40599">
    <property type="entry name" value="[CITRATE [PRO-3S]-LYASE] LIGASE"/>
    <property type="match status" value="1"/>
</dbReference>
<dbReference type="AlphaFoldDB" id="A0A941HSP5"/>
<evidence type="ECO:0000313" key="6">
    <source>
        <dbReference type="Proteomes" id="UP000675379"/>
    </source>
</evidence>
<dbReference type="EC" id="6.2.1.22" evidence="3"/>
<dbReference type="Pfam" id="PF08218">
    <property type="entry name" value="Citrate_ly_lig"/>
    <property type="match status" value="1"/>
</dbReference>
<evidence type="ECO:0000256" key="3">
    <source>
        <dbReference type="PIRNR" id="PIRNR005751"/>
    </source>
</evidence>
<comment type="caution">
    <text evidence="5">The sequence shown here is derived from an EMBL/GenBank/DDBJ whole genome shotgun (WGS) entry which is preliminary data.</text>
</comment>
<dbReference type="GO" id="GO:0008771">
    <property type="term" value="F:[citrate (pro-3S)-lyase] ligase activity"/>
    <property type="evidence" value="ECO:0007669"/>
    <property type="project" value="UniProtKB-EC"/>
</dbReference>
<dbReference type="NCBIfam" id="TIGR00124">
    <property type="entry name" value="cit_ly_ligase"/>
    <property type="match status" value="1"/>
</dbReference>
<dbReference type="SMART" id="SM00764">
    <property type="entry name" value="Citrate_ly_lig"/>
    <property type="match status" value="1"/>
</dbReference>
<keyword evidence="6" id="KW-1185">Reference proteome</keyword>
<keyword evidence="2 3" id="KW-0067">ATP-binding</keyword>
<evidence type="ECO:0000256" key="2">
    <source>
        <dbReference type="ARBA" id="ARBA00022840"/>
    </source>
</evidence>
<dbReference type="RefSeq" id="WP_211802843.1">
    <property type="nucleotide sequence ID" value="NZ_JAGSCS010000037.1"/>
</dbReference>